<dbReference type="Pfam" id="PF09851">
    <property type="entry name" value="SHOCT"/>
    <property type="match status" value="1"/>
</dbReference>
<sequence length="84" mass="9329">MYWNGHNPSGWMYAYMAMGVLVFVVLLVGGIVAVVWFLGRGHQPAGPPPPHHSAQQLLAERFARGEIDEEEFRARSAALQGRQP</sequence>
<gene>
    <name evidence="3" type="ORF">SAMN05444580_104143</name>
</gene>
<feature type="transmembrane region" description="Helical" evidence="1">
    <location>
        <begin position="12"/>
        <end position="38"/>
    </location>
</feature>
<dbReference type="Proteomes" id="UP000199417">
    <property type="component" value="Unassembled WGS sequence"/>
</dbReference>
<evidence type="ECO:0000259" key="2">
    <source>
        <dbReference type="Pfam" id="PF09851"/>
    </source>
</evidence>
<dbReference type="EMBL" id="FNAB01000004">
    <property type="protein sequence ID" value="SDD38919.1"/>
    <property type="molecule type" value="Genomic_DNA"/>
</dbReference>
<dbReference type="AlphaFoldDB" id="A0A1G6UCE3"/>
<name>A0A1G6UCE3_9NOCA</name>
<dbReference type="STRING" id="168276.SAMN05444580_104143"/>
<keyword evidence="4" id="KW-1185">Reference proteome</keyword>
<accession>A0A1G6UCE3</accession>
<evidence type="ECO:0000313" key="3">
    <source>
        <dbReference type="EMBL" id="SDD38919.1"/>
    </source>
</evidence>
<keyword evidence="1" id="KW-0472">Membrane</keyword>
<evidence type="ECO:0000256" key="1">
    <source>
        <dbReference type="SAM" id="Phobius"/>
    </source>
</evidence>
<feature type="domain" description="SHOCT" evidence="2">
    <location>
        <begin position="56"/>
        <end position="75"/>
    </location>
</feature>
<keyword evidence="1" id="KW-1133">Transmembrane helix</keyword>
<organism evidence="3 4">
    <name type="scientific">Rhodococcus tukisamuensis</name>
    <dbReference type="NCBI Taxonomy" id="168276"/>
    <lineage>
        <taxon>Bacteria</taxon>
        <taxon>Bacillati</taxon>
        <taxon>Actinomycetota</taxon>
        <taxon>Actinomycetes</taxon>
        <taxon>Mycobacteriales</taxon>
        <taxon>Nocardiaceae</taxon>
        <taxon>Rhodococcus</taxon>
    </lineage>
</organism>
<evidence type="ECO:0000313" key="4">
    <source>
        <dbReference type="Proteomes" id="UP000199417"/>
    </source>
</evidence>
<reference evidence="3 4" key="1">
    <citation type="submission" date="2016-10" db="EMBL/GenBank/DDBJ databases">
        <authorList>
            <person name="de Groot N.N."/>
        </authorList>
    </citation>
    <scope>NUCLEOTIDE SEQUENCE [LARGE SCALE GENOMIC DNA]</scope>
    <source>
        <strain evidence="3 4">JCM 11308</strain>
    </source>
</reference>
<protein>
    <submittedName>
        <fullName evidence="3">Putative membrane protein</fullName>
    </submittedName>
</protein>
<proteinExistence type="predicted"/>
<dbReference type="InterPro" id="IPR018649">
    <property type="entry name" value="SHOCT"/>
</dbReference>
<keyword evidence="1" id="KW-0812">Transmembrane</keyword>